<dbReference type="EMBL" id="KN822960">
    <property type="protein sequence ID" value="KIO31716.1"/>
    <property type="molecule type" value="Genomic_DNA"/>
</dbReference>
<proteinExistence type="predicted"/>
<reference evidence="1 2" key="1">
    <citation type="submission" date="2014-04" db="EMBL/GenBank/DDBJ databases">
        <authorList>
            <consortium name="DOE Joint Genome Institute"/>
            <person name="Kuo A."/>
            <person name="Girlanda M."/>
            <person name="Perotto S."/>
            <person name="Kohler A."/>
            <person name="Nagy L.G."/>
            <person name="Floudas D."/>
            <person name="Copeland A."/>
            <person name="Barry K.W."/>
            <person name="Cichocki N."/>
            <person name="Veneault-Fourrey C."/>
            <person name="LaButti K."/>
            <person name="Lindquist E.A."/>
            <person name="Lipzen A."/>
            <person name="Lundell T."/>
            <person name="Morin E."/>
            <person name="Murat C."/>
            <person name="Sun H."/>
            <person name="Tunlid A."/>
            <person name="Henrissat B."/>
            <person name="Grigoriev I.V."/>
            <person name="Hibbett D.S."/>
            <person name="Martin F."/>
            <person name="Nordberg H.P."/>
            <person name="Cantor M.N."/>
            <person name="Hua S.X."/>
        </authorList>
    </citation>
    <scope>NUCLEOTIDE SEQUENCE [LARGE SCALE GENOMIC DNA]</scope>
    <source>
        <strain evidence="1 2">MUT 4182</strain>
    </source>
</reference>
<protein>
    <submittedName>
        <fullName evidence="1">Uncharacterized protein</fullName>
    </submittedName>
</protein>
<evidence type="ECO:0000313" key="2">
    <source>
        <dbReference type="Proteomes" id="UP000054248"/>
    </source>
</evidence>
<name>A0A0C3QS55_9AGAM</name>
<gene>
    <name evidence="1" type="ORF">M407DRAFT_124153</name>
</gene>
<dbReference type="Proteomes" id="UP000054248">
    <property type="component" value="Unassembled WGS sequence"/>
</dbReference>
<evidence type="ECO:0000313" key="1">
    <source>
        <dbReference type="EMBL" id="KIO31716.1"/>
    </source>
</evidence>
<reference evidence="2" key="2">
    <citation type="submission" date="2015-01" db="EMBL/GenBank/DDBJ databases">
        <title>Evolutionary Origins and Diversification of the Mycorrhizal Mutualists.</title>
        <authorList>
            <consortium name="DOE Joint Genome Institute"/>
            <consortium name="Mycorrhizal Genomics Consortium"/>
            <person name="Kohler A."/>
            <person name="Kuo A."/>
            <person name="Nagy L.G."/>
            <person name="Floudas D."/>
            <person name="Copeland A."/>
            <person name="Barry K.W."/>
            <person name="Cichocki N."/>
            <person name="Veneault-Fourrey C."/>
            <person name="LaButti K."/>
            <person name="Lindquist E.A."/>
            <person name="Lipzen A."/>
            <person name="Lundell T."/>
            <person name="Morin E."/>
            <person name="Murat C."/>
            <person name="Riley R."/>
            <person name="Ohm R."/>
            <person name="Sun H."/>
            <person name="Tunlid A."/>
            <person name="Henrissat B."/>
            <person name="Grigoriev I.V."/>
            <person name="Hibbett D.S."/>
            <person name="Martin F."/>
        </authorList>
    </citation>
    <scope>NUCLEOTIDE SEQUENCE [LARGE SCALE GENOMIC DNA]</scope>
    <source>
        <strain evidence="2">MUT 4182</strain>
    </source>
</reference>
<sequence>MGNTRSRPQPEFEGSSTFPTQLHYYHCISRVLSRGSPGNPRKGVPRRPPLPTELVILILREAGATVRSRDLSCVFPRGVSPRDIERRAGTLQSSVWATASNQEVARYLLFASPAIDAPSLPRLAWLQVDTFSKDQGWCSDPSSGGWSWFETGILRSSEGHNMEVDPQEVLFPRRGRVLPNLEEHASENLVYWESHRNPVAGREYAWINGARFGPDDEIWSSLQPGDRIGVWLCAQYPGWQCVVKAAKITVYEWFEPTLL</sequence>
<accession>A0A0C3QS55</accession>
<dbReference type="AlphaFoldDB" id="A0A0C3QS55"/>
<dbReference type="HOGENOM" id="CLU_089048_0_0_1"/>
<dbReference type="OrthoDB" id="630895at2759"/>
<organism evidence="1 2">
    <name type="scientific">Tulasnella calospora MUT 4182</name>
    <dbReference type="NCBI Taxonomy" id="1051891"/>
    <lineage>
        <taxon>Eukaryota</taxon>
        <taxon>Fungi</taxon>
        <taxon>Dikarya</taxon>
        <taxon>Basidiomycota</taxon>
        <taxon>Agaricomycotina</taxon>
        <taxon>Agaricomycetes</taxon>
        <taxon>Cantharellales</taxon>
        <taxon>Tulasnellaceae</taxon>
        <taxon>Tulasnella</taxon>
    </lineage>
</organism>
<keyword evidence="2" id="KW-1185">Reference proteome</keyword>